<dbReference type="InterPro" id="IPR003607">
    <property type="entry name" value="HD/PDEase_dom"/>
</dbReference>
<keyword evidence="12" id="KW-1185">Reference proteome</keyword>
<evidence type="ECO:0000256" key="6">
    <source>
        <dbReference type="ARBA" id="ARBA00023268"/>
    </source>
</evidence>
<dbReference type="InterPro" id="IPR045865">
    <property type="entry name" value="ACT-like_dom_sf"/>
</dbReference>
<evidence type="ECO:0000256" key="3">
    <source>
        <dbReference type="ARBA" id="ARBA00022737"/>
    </source>
</evidence>
<dbReference type="CDD" id="cd05401">
    <property type="entry name" value="NT_GlnE_GlnD_like"/>
    <property type="match status" value="1"/>
</dbReference>
<dbReference type="SUPFAM" id="SSF55021">
    <property type="entry name" value="ACT-like"/>
    <property type="match status" value="2"/>
</dbReference>
<evidence type="ECO:0000256" key="4">
    <source>
        <dbReference type="ARBA" id="ARBA00022801"/>
    </source>
</evidence>
<dbReference type="EC" id="2.7.7.59" evidence="8"/>
<comment type="domain">
    <text evidence="8">Has four distinct domains: an N-terminal nucleotidyltransferase (NT) domain responsible for UTase activity, a central HD domain that encodes UR activity, and two C-terminal ACT domains that seem to have a role in glutamine sensing.</text>
</comment>
<dbReference type="InterPro" id="IPR002934">
    <property type="entry name" value="Polymerase_NTP_transf_dom"/>
</dbReference>
<dbReference type="STRING" id="914150.TQ33_1611"/>
<feature type="domain" description="ACT" evidence="9">
    <location>
        <begin position="815"/>
        <end position="886"/>
    </location>
</feature>
<gene>
    <name evidence="8" type="primary">glnD</name>
    <name evidence="11" type="ORF">TQ33_1611</name>
</gene>
<keyword evidence="5 8" id="KW-0460">Magnesium</keyword>
<evidence type="ECO:0000256" key="7">
    <source>
        <dbReference type="ARBA" id="ARBA00047968"/>
    </source>
</evidence>
<dbReference type="CDD" id="cd04900">
    <property type="entry name" value="ACT_UUR-like_1"/>
    <property type="match status" value="1"/>
</dbReference>
<dbReference type="InterPro" id="IPR006674">
    <property type="entry name" value="HD_domain"/>
</dbReference>
<dbReference type="HOGENOM" id="CLU_012833_0_0_6"/>
<keyword evidence="6 8" id="KW-0511">Multifunctional enzyme</keyword>
<dbReference type="CDD" id="cd00077">
    <property type="entry name" value="HDc"/>
    <property type="match status" value="1"/>
</dbReference>
<protein>
    <recommendedName>
        <fullName evidence="8">Bifunctional uridylyltransferase/uridylyl-removing enzyme</fullName>
        <shortName evidence="8">UTase/UR</shortName>
    </recommendedName>
    <alternativeName>
        <fullName evidence="8">Bifunctional [protein-PII] modification enzyme</fullName>
    </alternativeName>
    <alternativeName>
        <fullName evidence="8">Bifunctional nitrogen sensor protein</fullName>
    </alternativeName>
    <domain>
        <recommendedName>
            <fullName evidence="8">[Protein-PII] uridylyltransferase</fullName>
            <shortName evidence="8">PII uridylyltransferase</shortName>
            <shortName evidence="8">UTase</shortName>
            <ecNumber evidence="8">2.7.7.59</ecNumber>
        </recommendedName>
    </domain>
    <domain>
        <recommendedName>
            <fullName evidence="8">[Protein-PII]-UMP uridylyl-removing enzyme</fullName>
            <shortName evidence="8">UR</shortName>
            <ecNumber evidence="8">3.1.4.-</ecNumber>
        </recommendedName>
    </domain>
</protein>
<dbReference type="SUPFAM" id="SSF81593">
    <property type="entry name" value="Nucleotidyltransferase substrate binding subunit/domain"/>
    <property type="match status" value="1"/>
</dbReference>
<dbReference type="GO" id="GO:0008081">
    <property type="term" value="F:phosphoric diester hydrolase activity"/>
    <property type="evidence" value="ECO:0007669"/>
    <property type="project" value="UniProtKB-UniRule"/>
</dbReference>
<organism evidence="11 12">
    <name type="scientific">Kangiella geojedonensis</name>
    <dbReference type="NCBI Taxonomy" id="914150"/>
    <lineage>
        <taxon>Bacteria</taxon>
        <taxon>Pseudomonadati</taxon>
        <taxon>Pseudomonadota</taxon>
        <taxon>Gammaproteobacteria</taxon>
        <taxon>Kangiellales</taxon>
        <taxon>Kangiellaceae</taxon>
        <taxon>Kangiella</taxon>
    </lineage>
</organism>
<evidence type="ECO:0000313" key="11">
    <source>
        <dbReference type="EMBL" id="AKE52556.1"/>
    </source>
</evidence>
<dbReference type="EMBL" id="CP010975">
    <property type="protein sequence ID" value="AKE52556.1"/>
    <property type="molecule type" value="Genomic_DNA"/>
</dbReference>
<evidence type="ECO:0000256" key="1">
    <source>
        <dbReference type="ARBA" id="ARBA00022679"/>
    </source>
</evidence>
<comment type="catalytic activity">
    <reaction evidence="7">
        <text>guanosine 3',5'-bis(diphosphate) + H2O = GDP + diphosphate + H(+)</text>
        <dbReference type="Rhea" id="RHEA:14253"/>
        <dbReference type="ChEBI" id="CHEBI:15377"/>
        <dbReference type="ChEBI" id="CHEBI:15378"/>
        <dbReference type="ChEBI" id="CHEBI:33019"/>
        <dbReference type="ChEBI" id="CHEBI:58189"/>
        <dbReference type="ChEBI" id="CHEBI:77828"/>
        <dbReference type="EC" id="3.1.7.2"/>
    </reaction>
</comment>
<dbReference type="PANTHER" id="PTHR47320">
    <property type="entry name" value="BIFUNCTIONAL URIDYLYLTRANSFERASE/URIDYLYL-REMOVING ENZYME"/>
    <property type="match status" value="1"/>
</dbReference>
<dbReference type="EC" id="3.1.4.-" evidence="8"/>
<feature type="region of interest" description="Uridylyltransferase" evidence="8">
    <location>
        <begin position="1"/>
        <end position="348"/>
    </location>
</feature>
<comment type="function">
    <text evidence="8">Modifies, by uridylylation and deuridylylation, the PII regulatory proteins (GlnB and homologs), in response to the nitrogen status of the cell that GlnD senses through the glutamine level. Under low glutamine levels, catalyzes the conversion of the PII proteins and UTP to PII-UMP and PPi, while under higher glutamine levels, GlnD hydrolyzes PII-UMP to PII and UMP (deuridylylation). Thus, controls uridylylation state and activity of the PII proteins, and plays an important role in the regulation of nitrogen metabolism.</text>
</comment>
<dbReference type="Pfam" id="PF08335">
    <property type="entry name" value="GlnD_UR_UTase"/>
    <property type="match status" value="1"/>
</dbReference>
<sequence>MASPDKFNYLPKAADLLKKSQSAEGPDRLKVYKDYLQAGLDALTKQFQKGTSIIQLLRARSALMDHILITSWSQFSVNSGSALIAVGGYGREELQPYSDIDILVLLTEEDSHDDNQEKNLELEAWLAFLWDIGLEVGHSVRTIAHCESLALEDISVATNLIESRFLCGDRLLLKELNSRMKEAGFWPSEKFFRAKLDEQTARHIKFKETSFNLEPNIKSNPGGLRDLQVIQWITLKHFKSSSLHDLIKYGIFTRREYRSLLNGQQFLHRVRFALHVLSGKREDRLLFEHQKKVAEWMGFEDHDNKLAVEHLMQRYYRAVMIIRNLNELFLQIFEQEYLQVNQDTEYVELDDDFYLHNQRIGIKEPDLFLRKPHALIKIFRHIALNPEIIQIEAKTMRKIRSSQQMVNRKYRRDPINISYFKEFLSTKQLTSRGFALMKRTNILGAMIPKFAQIEGQMQFDLFHAYTVDEHTLFLLRYIIRYNKPEFQHEFPLCRKIMKTLVDPTPLYLAAIFHDIGKGRGGDHSELGAVDALEYANSIGLEKHIAKLISWLVKNHLIMSLVAQRKDISDPDVIESFANNIPSILHLELLYVLTVSDIRATNPTLWNSWKESLLKELFLATKHYLTQSTPRANQTEMMEDTRQQVLEQFTKTGDSIEPVRELLVELGDDYLLRYHPEQIIWQTEQLLSQPELPYVAIKNHRSQAGTEVFIAVEDQPDLFAAITALLSQNHLNIQAATLFTSPKGLCLDTFIVLDEQGHPLSYEQRIQEIQDNLIDGLGDIKNRGISVSRAVPTRLKYFTVKTRIEFINHDNSPFTTLEITALDRPALLANIGQAFRDCEIEIHSAKIVTLGERVEDTFTISDRDNRPITDKARIKEIKQHIEEAINA</sequence>
<dbReference type="PATRIC" id="fig|914150.5.peg.1632"/>
<dbReference type="RefSeq" id="WP_046561611.1">
    <property type="nucleotide sequence ID" value="NZ_CP010975.1"/>
</dbReference>
<dbReference type="Proteomes" id="UP000034071">
    <property type="component" value="Chromosome"/>
</dbReference>
<comment type="caution">
    <text evidence="8">Lacks conserved residue(s) required for the propagation of feature annotation.</text>
</comment>
<dbReference type="PANTHER" id="PTHR47320:SF1">
    <property type="entry name" value="BIFUNCTIONAL URIDYLYLTRANSFERASE_URIDYLYL-REMOVING ENZYME"/>
    <property type="match status" value="1"/>
</dbReference>
<keyword evidence="2 8" id="KW-0548">Nucleotidyltransferase</keyword>
<dbReference type="SUPFAM" id="SSF109604">
    <property type="entry name" value="HD-domain/PDEase-like"/>
    <property type="match status" value="1"/>
</dbReference>
<comment type="similarity">
    <text evidence="8">Belongs to the GlnD family.</text>
</comment>
<keyword evidence="1 8" id="KW-0808">Transferase</keyword>
<dbReference type="SUPFAM" id="SSF81301">
    <property type="entry name" value="Nucleotidyltransferase"/>
    <property type="match status" value="1"/>
</dbReference>
<dbReference type="InterPro" id="IPR043519">
    <property type="entry name" value="NT_sf"/>
</dbReference>
<evidence type="ECO:0000256" key="2">
    <source>
        <dbReference type="ARBA" id="ARBA00022695"/>
    </source>
</evidence>
<feature type="domain" description="HD" evidence="10">
    <location>
        <begin position="467"/>
        <end position="583"/>
    </location>
</feature>
<dbReference type="OrthoDB" id="9758038at2"/>
<keyword evidence="4 8" id="KW-0378">Hydrolase</keyword>
<evidence type="ECO:0000259" key="10">
    <source>
        <dbReference type="PROSITE" id="PS51831"/>
    </source>
</evidence>
<dbReference type="AlphaFoldDB" id="A0A0F6RD26"/>
<dbReference type="InterPro" id="IPR010043">
    <property type="entry name" value="UTase/UR"/>
</dbReference>
<dbReference type="Gene3D" id="1.20.120.330">
    <property type="entry name" value="Nucleotidyltransferases domain 2"/>
    <property type="match status" value="1"/>
</dbReference>
<dbReference type="GO" id="GO:0008773">
    <property type="term" value="F:[protein-PII] uridylyltransferase activity"/>
    <property type="evidence" value="ECO:0007669"/>
    <property type="project" value="UniProtKB-UniRule"/>
</dbReference>
<comment type="catalytic activity">
    <reaction evidence="8">
        <text>[protein-PII]-uridylyl-L-tyrosine + H2O = [protein-PII]-L-tyrosine + UMP + H(+)</text>
        <dbReference type="Rhea" id="RHEA:48600"/>
        <dbReference type="Rhea" id="RHEA-COMP:12147"/>
        <dbReference type="Rhea" id="RHEA-COMP:12148"/>
        <dbReference type="ChEBI" id="CHEBI:15377"/>
        <dbReference type="ChEBI" id="CHEBI:15378"/>
        <dbReference type="ChEBI" id="CHEBI:46858"/>
        <dbReference type="ChEBI" id="CHEBI:57865"/>
        <dbReference type="ChEBI" id="CHEBI:90602"/>
    </reaction>
</comment>
<reference evidence="11 12" key="1">
    <citation type="submission" date="2015-02" db="EMBL/GenBank/DDBJ databases">
        <title>Complete genome sequence of Kangiella geojedonensis strain YCS-5T.</title>
        <authorList>
            <person name="Kim K.M."/>
        </authorList>
    </citation>
    <scope>NUCLEOTIDE SEQUENCE [LARGE SCALE GENOMIC DNA]</scope>
    <source>
        <strain evidence="11 12">YCS-5</strain>
    </source>
</reference>
<dbReference type="CDD" id="cd04899">
    <property type="entry name" value="ACT_ACR-UUR-like_2"/>
    <property type="match status" value="1"/>
</dbReference>
<dbReference type="NCBIfam" id="TIGR01693">
    <property type="entry name" value="UTase_glnD"/>
    <property type="match status" value="1"/>
</dbReference>
<dbReference type="SMART" id="SM00471">
    <property type="entry name" value="HDc"/>
    <property type="match status" value="1"/>
</dbReference>
<name>A0A0F6RD26_9GAMM</name>
<dbReference type="PIRSF" id="PIRSF006288">
    <property type="entry name" value="PII_uridyltransf"/>
    <property type="match status" value="1"/>
</dbReference>
<dbReference type="Gene3D" id="3.30.70.260">
    <property type="match status" value="1"/>
</dbReference>
<comment type="catalytic activity">
    <reaction evidence="8">
        <text>[protein-PII]-L-tyrosine + UTP = [protein-PII]-uridylyl-L-tyrosine + diphosphate</text>
        <dbReference type="Rhea" id="RHEA:13673"/>
        <dbReference type="Rhea" id="RHEA-COMP:12147"/>
        <dbReference type="Rhea" id="RHEA-COMP:12148"/>
        <dbReference type="ChEBI" id="CHEBI:33019"/>
        <dbReference type="ChEBI" id="CHEBI:46398"/>
        <dbReference type="ChEBI" id="CHEBI:46858"/>
        <dbReference type="ChEBI" id="CHEBI:90602"/>
        <dbReference type="EC" id="2.7.7.59"/>
    </reaction>
</comment>
<proteinExistence type="inferred from homology"/>
<dbReference type="InterPro" id="IPR002912">
    <property type="entry name" value="ACT_dom"/>
</dbReference>
<dbReference type="HAMAP" id="MF_00277">
    <property type="entry name" value="PII_uridylyl_transf"/>
    <property type="match status" value="1"/>
</dbReference>
<dbReference type="PROSITE" id="PS51831">
    <property type="entry name" value="HD"/>
    <property type="match status" value="1"/>
</dbReference>
<keyword evidence="3" id="KW-0677">Repeat</keyword>
<evidence type="ECO:0000256" key="5">
    <source>
        <dbReference type="ARBA" id="ARBA00022842"/>
    </source>
</evidence>
<accession>A0A0F6RD26</accession>
<dbReference type="InterPro" id="IPR013546">
    <property type="entry name" value="PII_UdlTrfase/GS_AdlTrfase"/>
</dbReference>
<dbReference type="KEGG" id="kge:TQ33_1611"/>
<evidence type="ECO:0000313" key="12">
    <source>
        <dbReference type="Proteomes" id="UP000034071"/>
    </source>
</evidence>
<evidence type="ECO:0000256" key="8">
    <source>
        <dbReference type="HAMAP-Rule" id="MF_00277"/>
    </source>
</evidence>
<comment type="activity regulation">
    <text evidence="8">Uridylyltransferase (UTase) activity is inhibited by glutamine, while glutamine activates uridylyl-removing (UR) activity.</text>
</comment>
<feature type="domain" description="ACT" evidence="9">
    <location>
        <begin position="706"/>
        <end position="786"/>
    </location>
</feature>
<dbReference type="GO" id="GO:0008893">
    <property type="term" value="F:guanosine-3',5'-bis(diphosphate) 3'-diphosphatase activity"/>
    <property type="evidence" value="ECO:0007669"/>
    <property type="project" value="UniProtKB-EC"/>
</dbReference>
<dbReference type="PROSITE" id="PS51671">
    <property type="entry name" value="ACT"/>
    <property type="match status" value="2"/>
</dbReference>
<dbReference type="Gene3D" id="1.10.3210.10">
    <property type="entry name" value="Hypothetical protein af1432"/>
    <property type="match status" value="1"/>
</dbReference>
<evidence type="ECO:0000259" key="9">
    <source>
        <dbReference type="PROSITE" id="PS51671"/>
    </source>
</evidence>
<dbReference type="GO" id="GO:0006808">
    <property type="term" value="P:regulation of nitrogen utilization"/>
    <property type="evidence" value="ECO:0007669"/>
    <property type="project" value="UniProtKB-UniRule"/>
</dbReference>
<comment type="cofactor">
    <cofactor evidence="8">
        <name>Mg(2+)</name>
        <dbReference type="ChEBI" id="CHEBI:18420"/>
    </cofactor>
</comment>
<dbReference type="Pfam" id="PF01966">
    <property type="entry name" value="HD"/>
    <property type="match status" value="1"/>
</dbReference>
<dbReference type="Pfam" id="PF01909">
    <property type="entry name" value="NTP_transf_2"/>
    <property type="match status" value="1"/>
</dbReference>